<comment type="caution">
    <text evidence="1">The sequence shown here is derived from an EMBL/GenBank/DDBJ whole genome shotgun (WGS) entry which is preliminary data.</text>
</comment>
<dbReference type="PATRIC" id="fig|1354253.4.peg.228"/>
<evidence type="ECO:0000313" key="1">
    <source>
        <dbReference type="EMBL" id="OAT23933.1"/>
    </source>
</evidence>
<name>A0A1B7I662_9ENTR</name>
<dbReference type="EMBL" id="LXEP01000003">
    <property type="protein sequence ID" value="OAT23933.1"/>
    <property type="molecule type" value="Genomic_DNA"/>
</dbReference>
<proteinExistence type="predicted"/>
<reference evidence="1 2" key="1">
    <citation type="submission" date="2016-04" db="EMBL/GenBank/DDBJ databases">
        <title>ATOL: Assembling a taxonomically balanced genome-scale reconstruction of the evolutionary history of the Enterobacteriaceae.</title>
        <authorList>
            <person name="Plunkett G.III."/>
            <person name="Neeno-Eckwall E.C."/>
            <person name="Glasner J.D."/>
            <person name="Perna N.T."/>
        </authorList>
    </citation>
    <scope>NUCLEOTIDE SEQUENCE [LARGE SCALE GENOMIC DNA]</scope>
    <source>
        <strain evidence="1 2">ATCC 51604</strain>
    </source>
</reference>
<dbReference type="RefSeq" id="WP_064511706.1">
    <property type="nucleotide sequence ID" value="NZ_LXEP01000003.1"/>
</dbReference>
<dbReference type="Proteomes" id="UP000078504">
    <property type="component" value="Unassembled WGS sequence"/>
</dbReference>
<accession>A0A1B7I662</accession>
<organism evidence="1 2">
    <name type="scientific">Buttiauxella gaviniae ATCC 51604</name>
    <dbReference type="NCBI Taxonomy" id="1354253"/>
    <lineage>
        <taxon>Bacteria</taxon>
        <taxon>Pseudomonadati</taxon>
        <taxon>Pseudomonadota</taxon>
        <taxon>Gammaproteobacteria</taxon>
        <taxon>Enterobacterales</taxon>
        <taxon>Enterobacteriaceae</taxon>
        <taxon>Buttiauxella</taxon>
    </lineage>
</organism>
<protein>
    <submittedName>
        <fullName evidence="1">Phage protein</fullName>
    </submittedName>
</protein>
<evidence type="ECO:0000313" key="2">
    <source>
        <dbReference type="Proteomes" id="UP000078504"/>
    </source>
</evidence>
<sequence>MPTFREIKSRRPNRILYDTITIYSTTFGYIRFVADQVFPKTFAGQVYQPCRMEIAESQQSSTPVIASTVKFSRMASDFKQQLKQWKAYGRIEPIQFTRQRFDADDMNTPLKSWTLFVSDISLDANDVTVSLTIKNPLNANIGLLYNVEEFPGLQNA</sequence>
<dbReference type="AlphaFoldDB" id="A0A1B7I662"/>
<gene>
    <name evidence="1" type="ORF">M977_00223</name>
</gene>